<protein>
    <submittedName>
        <fullName evidence="1">Uncharacterized protein</fullName>
    </submittedName>
</protein>
<evidence type="ECO:0000313" key="1">
    <source>
        <dbReference type="EMBL" id="TQD71978.1"/>
    </source>
</evidence>
<proteinExistence type="predicted"/>
<organism evidence="1 2">
    <name type="scientific">Malus baccata</name>
    <name type="common">Siberian crab apple</name>
    <name type="synonym">Pyrus baccata</name>
    <dbReference type="NCBI Taxonomy" id="106549"/>
    <lineage>
        <taxon>Eukaryota</taxon>
        <taxon>Viridiplantae</taxon>
        <taxon>Streptophyta</taxon>
        <taxon>Embryophyta</taxon>
        <taxon>Tracheophyta</taxon>
        <taxon>Spermatophyta</taxon>
        <taxon>Magnoliopsida</taxon>
        <taxon>eudicotyledons</taxon>
        <taxon>Gunneridae</taxon>
        <taxon>Pentapetalae</taxon>
        <taxon>rosids</taxon>
        <taxon>fabids</taxon>
        <taxon>Rosales</taxon>
        <taxon>Rosaceae</taxon>
        <taxon>Amygdaloideae</taxon>
        <taxon>Maleae</taxon>
        <taxon>Malus</taxon>
    </lineage>
</organism>
<evidence type="ECO:0000313" key="2">
    <source>
        <dbReference type="Proteomes" id="UP000315295"/>
    </source>
</evidence>
<name>A0A540KCL3_MALBA</name>
<dbReference type="AlphaFoldDB" id="A0A540KCL3"/>
<comment type="caution">
    <text evidence="1">The sequence shown here is derived from an EMBL/GenBank/DDBJ whole genome shotgun (WGS) entry which is preliminary data.</text>
</comment>
<gene>
    <name evidence="1" type="ORF">C1H46_042485</name>
</gene>
<dbReference type="EMBL" id="VIEB01001468">
    <property type="protein sequence ID" value="TQD71978.1"/>
    <property type="molecule type" value="Genomic_DNA"/>
</dbReference>
<accession>A0A540KCL3</accession>
<reference evidence="1 2" key="1">
    <citation type="journal article" date="2019" name="G3 (Bethesda)">
        <title>Sequencing of a Wild Apple (Malus baccata) Genome Unravels the Differences Between Cultivated and Wild Apple Species Regarding Disease Resistance and Cold Tolerance.</title>
        <authorList>
            <person name="Chen X."/>
        </authorList>
    </citation>
    <scope>NUCLEOTIDE SEQUENCE [LARGE SCALE GENOMIC DNA]</scope>
    <source>
        <strain evidence="2">cv. Shandingzi</strain>
        <tissue evidence="1">Leaves</tissue>
    </source>
</reference>
<keyword evidence="2" id="KW-1185">Reference proteome</keyword>
<sequence length="120" mass="13695">MVGFPQKFGYLYRFWWYIWPSPASLPSNFFSSSVFKMSNSHMAASNSSLACRPRICSNSYVPSWENPFPVPQPGQEPVVVERARSTFTMDRGVIRVNTNLCSSINVEHMQSRVLMGKMYG</sequence>
<dbReference type="Proteomes" id="UP000315295">
    <property type="component" value="Unassembled WGS sequence"/>
</dbReference>